<evidence type="ECO:0000313" key="8">
    <source>
        <dbReference type="Proteomes" id="UP000740413"/>
    </source>
</evidence>
<accession>A0ABS5W8K7</accession>
<evidence type="ECO:0000259" key="6">
    <source>
        <dbReference type="Pfam" id="PF04357"/>
    </source>
</evidence>
<evidence type="ECO:0000256" key="5">
    <source>
        <dbReference type="SAM" id="MobiDB-lite"/>
    </source>
</evidence>
<evidence type="ECO:0000256" key="2">
    <source>
        <dbReference type="ARBA" id="ARBA00022692"/>
    </source>
</evidence>
<dbReference type="InterPro" id="IPR007452">
    <property type="entry name" value="TamB_C"/>
</dbReference>
<sequence length="1641" mass="180713">MVLFIRSQWGQDIIVGKLTNYVSHKTNTKVEIDRLFLTFSGNVFLEGLYLEDTKGDTLIYSKNLEVNLPLTPLIFGNELSLKSATWEGLRAHIKREEASEDFNFTFLVDAFASADTTTTTTDTAPMQISIGELDFKDFKIDYDDQFLGIDSHIQLGELVLDADETDLDKLRFELDELKLSNTEIFYKQTKPFVSEDATESTMPYFAVNNLQLLNVKADYNSVPDAITAQLNLQDFILELPKADLATNDIEVDRIALKGSSFFLRLPAANEVVDSTATNISDTTFEWPKFLVSADEIDFKDNTIVYVMGTAQPEKGKFNANSISLSDFKLQANDVNYQPKKVKINLKAFSFLEESGIALKNLTFNANVDDTSAALEELQLLVNESSLAGQMILDYPSVEKLMDAPEKTQVDIKLKEVYLNLNDAFTLQPKLAENTYLQAASKHSVQGDVSAQGTLQKIDIKNLDLNWGETTRFAAQGNLQDVTQPDSLYFNFDTIKLNTVKEDVAQFVSEQELGITLPNTIVLNAQAKGRVDDISATAALIIPEGAIAAKGTYQDGNEMRFDGNIKVDSLQIDKLLNNPELGVVSFTMDASGGGDINNLDAKIKTDFTQLILSNYDFSALKLEGDIENGKGVVDLSFKDDNLNFLAKTNVVLDSLSSKLDLDLNVIGADLYALGVTKERIKAGLQLNAKYNGNAEAYQIDAQIKNGVAVYDNDQYQMGPVNLKSAIDKANTDVTVNSDFLVGSLKSNAPPKALTDALTRQFENYFKEATEEVIAPDSVQLKMNLKLSPTPFLTEVFLRDVDRLDSVLVEADFNALTKKLNANLHVPAISYQGSSIDSLNAKVTGNATNLNFTAGFAGLVSDPIHIKRTYIEGDLKNKKLFLDFVAMDDSVAIAKVSSQLTLSKDTTLIHIDPSNLVLNKKEWSVPEDNQIAIGEQLLRLKNMKFTRNEQSLTISDQLPNQEKEHIGIVFDNFKLQTFLGFLNPDETLASGLVKGDLIIENPFGATGLVADFKINSLEALQNPLGNLTLKANSTGNAAYDFNLALKDGGADLDLKGDYAAAETGAKLNLDLDLNRIELKTLEAFTEGVIKDAHGALSGKVNVSGTTASPEYNGTINFAGVDFNLAEVNSVFKVTDEQLKLDTDGVYFDSFEITDADGSDFTVQGAVLTKDFLNPSFDLKLKAENFRVLNSTKEDNELYYGTASLDADLKVEGDLDLPKISGKLRVRKITDVTYVVPESQLDVEERDGVVLFVNRENPDAILTKNDQEETPSLLKGMDIRAVLEIAEDADFHVIIDERTGDNLQISGDAALNLNVEPNGRINLSGRYELKSGHYETNLYNLVKRRFEIKPGSTITWLGDPTDAKLDVTAVYNIETSAESLMSSVTSSEDASVSSKYNEVLPFIVYLNVDGELMQPELSFGLDMPEDEQGALSGAVYGRVQQLNAQEAELNKQVFSLLALSRFYPDSGSDGSSGGTAAIARDNVNKVLSGELNSFSDKVFGNTGVEVGFDLDSFTDYQGDSPEDRTQLNISAKKKLFDDRLVVTAGSAVDVEGSAQSEDEATSIIGNVSLEYTLTKDGRYRLRGFRKSEYENIIDGQLIVTGMAVIFNREFNKFSQLFNPVKKDSDKKGKKKKTDKEENQPKEDK</sequence>
<organism evidence="7 8">
    <name type="scientific">Zobellia barbeyronii</name>
    <dbReference type="NCBI Taxonomy" id="2748009"/>
    <lineage>
        <taxon>Bacteria</taxon>
        <taxon>Pseudomonadati</taxon>
        <taxon>Bacteroidota</taxon>
        <taxon>Flavobacteriia</taxon>
        <taxon>Flavobacteriales</taxon>
        <taxon>Flavobacteriaceae</taxon>
        <taxon>Zobellia</taxon>
    </lineage>
</organism>
<feature type="domain" description="Translocation and assembly module TamB C-terminal" evidence="6">
    <location>
        <begin position="1148"/>
        <end position="1607"/>
    </location>
</feature>
<keyword evidence="4" id="KW-0472">Membrane</keyword>
<comment type="caution">
    <text evidence="7">The sequence shown here is derived from an EMBL/GenBank/DDBJ whole genome shotgun (WGS) entry which is preliminary data.</text>
</comment>
<feature type="region of interest" description="Disordered" evidence="5">
    <location>
        <begin position="1617"/>
        <end position="1641"/>
    </location>
</feature>
<dbReference type="EMBL" id="JACATN010000001">
    <property type="protein sequence ID" value="MBT2159737.1"/>
    <property type="molecule type" value="Genomic_DNA"/>
</dbReference>
<gene>
    <name evidence="7" type="ORF">HW347_00590</name>
</gene>
<evidence type="ECO:0000256" key="4">
    <source>
        <dbReference type="ARBA" id="ARBA00023136"/>
    </source>
</evidence>
<name>A0ABS5W8K7_9FLAO</name>
<evidence type="ECO:0000256" key="3">
    <source>
        <dbReference type="ARBA" id="ARBA00022989"/>
    </source>
</evidence>
<reference evidence="8" key="1">
    <citation type="submission" date="2023-07" db="EMBL/GenBank/DDBJ databases">
        <title>Zobellia barbeyronii sp. nov., a new marine flavobacterium, isolated from green and red algae.</title>
        <authorList>
            <person name="Nedashkovskaya O.I."/>
            <person name="Otstavnykh N."/>
            <person name="Zhukova N."/>
            <person name="Guzev K."/>
            <person name="Chausova V."/>
            <person name="Tekutyeva L."/>
            <person name="Mikhailov V."/>
            <person name="Isaeva M."/>
        </authorList>
    </citation>
    <scope>NUCLEOTIDE SEQUENCE [LARGE SCALE GENOMIC DNA]</scope>
    <source>
        <strain evidence="8">KMM 6746</strain>
    </source>
</reference>
<feature type="compositionally biased region" description="Basic and acidic residues" evidence="5">
    <location>
        <begin position="1630"/>
        <end position="1641"/>
    </location>
</feature>
<dbReference type="RefSeq" id="WP_214610031.1">
    <property type="nucleotide sequence ID" value="NZ_JACATN010000001.1"/>
</dbReference>
<dbReference type="Proteomes" id="UP000740413">
    <property type="component" value="Unassembled WGS sequence"/>
</dbReference>
<protein>
    <submittedName>
        <fullName evidence="7">Translocation/assembly module TamB</fullName>
    </submittedName>
</protein>
<comment type="subcellular location">
    <subcellularLocation>
        <location evidence="1">Membrane</location>
        <topology evidence="1">Single-pass membrane protein</topology>
    </subcellularLocation>
</comment>
<keyword evidence="3" id="KW-1133">Transmembrane helix</keyword>
<keyword evidence="8" id="KW-1185">Reference proteome</keyword>
<keyword evidence="2" id="KW-0812">Transmembrane</keyword>
<evidence type="ECO:0000313" key="7">
    <source>
        <dbReference type="EMBL" id="MBT2159737.1"/>
    </source>
</evidence>
<proteinExistence type="predicted"/>
<evidence type="ECO:0000256" key="1">
    <source>
        <dbReference type="ARBA" id="ARBA00004167"/>
    </source>
</evidence>
<dbReference type="Pfam" id="PF04357">
    <property type="entry name" value="TamB"/>
    <property type="match status" value="1"/>
</dbReference>